<sequence length="44" mass="4877">MVGAERFELSTSSSRTMRANQAALRPDGAVRLSEKFSNCNVNFQ</sequence>
<evidence type="ECO:0000256" key="1">
    <source>
        <dbReference type="SAM" id="MobiDB-lite"/>
    </source>
</evidence>
<dbReference type="AlphaFoldDB" id="A0A383AZ47"/>
<evidence type="ECO:0000313" key="2">
    <source>
        <dbReference type="EMBL" id="SVE12820.1"/>
    </source>
</evidence>
<organism evidence="2">
    <name type="scientific">marine metagenome</name>
    <dbReference type="NCBI Taxonomy" id="408172"/>
    <lineage>
        <taxon>unclassified sequences</taxon>
        <taxon>metagenomes</taxon>
        <taxon>ecological metagenomes</taxon>
    </lineage>
</organism>
<feature type="region of interest" description="Disordered" evidence="1">
    <location>
        <begin position="1"/>
        <end position="20"/>
    </location>
</feature>
<feature type="compositionally biased region" description="Polar residues" evidence="1">
    <location>
        <begin position="9"/>
        <end position="19"/>
    </location>
</feature>
<protein>
    <submittedName>
        <fullName evidence="2">Uncharacterized protein</fullName>
    </submittedName>
</protein>
<name>A0A383AZ47_9ZZZZ</name>
<proteinExistence type="predicted"/>
<gene>
    <name evidence="2" type="ORF">METZ01_LOCUS465674</name>
</gene>
<dbReference type="EMBL" id="UINC01195996">
    <property type="protein sequence ID" value="SVE12820.1"/>
    <property type="molecule type" value="Genomic_DNA"/>
</dbReference>
<accession>A0A383AZ47</accession>
<reference evidence="2" key="1">
    <citation type="submission" date="2018-05" db="EMBL/GenBank/DDBJ databases">
        <authorList>
            <person name="Lanie J.A."/>
            <person name="Ng W.-L."/>
            <person name="Kazmierczak K.M."/>
            <person name="Andrzejewski T.M."/>
            <person name="Davidsen T.M."/>
            <person name="Wayne K.J."/>
            <person name="Tettelin H."/>
            <person name="Glass J.I."/>
            <person name="Rusch D."/>
            <person name="Podicherti R."/>
            <person name="Tsui H.-C.T."/>
            <person name="Winkler M.E."/>
        </authorList>
    </citation>
    <scope>NUCLEOTIDE SEQUENCE</scope>
</reference>